<feature type="transmembrane region" description="Helical" evidence="11">
    <location>
        <begin position="256"/>
        <end position="278"/>
    </location>
</feature>
<evidence type="ECO:0000256" key="3">
    <source>
        <dbReference type="ARBA" id="ARBA00021907"/>
    </source>
</evidence>
<evidence type="ECO:0000256" key="9">
    <source>
        <dbReference type="ARBA" id="ARBA00023306"/>
    </source>
</evidence>
<keyword evidence="15" id="KW-1185">Reference proteome</keyword>
<keyword evidence="8 10" id="KW-0472">Membrane</keyword>
<evidence type="ECO:0000256" key="8">
    <source>
        <dbReference type="ARBA" id="ARBA00023136"/>
    </source>
</evidence>
<comment type="caution">
    <text evidence="14">The sequence shown here is derived from an EMBL/GenBank/DDBJ whole genome shotgun (WGS) entry which is preliminary data.</text>
</comment>
<evidence type="ECO:0000256" key="7">
    <source>
        <dbReference type="ARBA" id="ARBA00022989"/>
    </source>
</evidence>
<dbReference type="InterPro" id="IPR004513">
    <property type="entry name" value="FtsX"/>
</dbReference>
<dbReference type="EMBL" id="JBBHLI010000003">
    <property type="protein sequence ID" value="MEK9500616.1"/>
    <property type="molecule type" value="Genomic_DNA"/>
</dbReference>
<keyword evidence="5 10" id="KW-0132">Cell division</keyword>
<keyword evidence="7 11" id="KW-1133">Transmembrane helix</keyword>
<dbReference type="Pfam" id="PF18075">
    <property type="entry name" value="FtsX_ECD"/>
    <property type="match status" value="1"/>
</dbReference>
<evidence type="ECO:0000313" key="14">
    <source>
        <dbReference type="EMBL" id="MEK9500616.1"/>
    </source>
</evidence>
<feature type="domain" description="FtsX extracellular" evidence="13">
    <location>
        <begin position="54"/>
        <end position="149"/>
    </location>
</feature>
<evidence type="ECO:0000256" key="11">
    <source>
        <dbReference type="SAM" id="Phobius"/>
    </source>
</evidence>
<dbReference type="RefSeq" id="WP_405280101.1">
    <property type="nucleotide sequence ID" value="NZ_CP144380.1"/>
</dbReference>
<organism evidence="14 15">
    <name type="scientific">Gaopeijia maritima</name>
    <dbReference type="NCBI Taxonomy" id="3119007"/>
    <lineage>
        <taxon>Bacteria</taxon>
        <taxon>Pseudomonadati</taxon>
        <taxon>Gemmatimonadota</taxon>
        <taxon>Longimicrobiia</taxon>
        <taxon>Gaopeijiales</taxon>
        <taxon>Gaopeijiaceae</taxon>
        <taxon>Gaopeijia</taxon>
    </lineage>
</organism>
<evidence type="ECO:0000256" key="4">
    <source>
        <dbReference type="ARBA" id="ARBA00022475"/>
    </source>
</evidence>
<feature type="transmembrane region" description="Helical" evidence="11">
    <location>
        <begin position="172"/>
        <end position="197"/>
    </location>
</feature>
<dbReference type="InterPro" id="IPR040690">
    <property type="entry name" value="FtsX_ECD"/>
</dbReference>
<feature type="transmembrane region" description="Helical" evidence="11">
    <location>
        <begin position="21"/>
        <end position="39"/>
    </location>
</feature>
<sequence length="286" mass="30937">MSYAIREALAGFRRAPVLTGLAAGMVGLALFVVGLFGLVTHNLQVALDQIEARVEVVAYLHDDASAAEIEGAVLELRDQPEVSNVLYVSKDSALARARRDLQDFEEVFRGLESNPLPASLEVRLEDGSRGPETVELIASIAEVLPVVEDVQYGREWVDRLDTLRDVAGAASLALGLAFALVAALMIGTALRIAIFARRDEIYVMRLVGARDGFIRRPFVLEGFLTGLAGGLVAILLTAIAHRVVSQFLFDVVWLPFWWLAGGLLAGGVLGGLASIQAVRRHLREVN</sequence>
<keyword evidence="6 11" id="KW-0812">Transmembrane</keyword>
<dbReference type="PANTHER" id="PTHR47755">
    <property type="entry name" value="CELL DIVISION PROTEIN FTSX"/>
    <property type="match status" value="1"/>
</dbReference>
<name>A0ABU9E7Y2_9BACT</name>
<evidence type="ECO:0000313" key="15">
    <source>
        <dbReference type="Proteomes" id="UP001484239"/>
    </source>
</evidence>
<keyword evidence="9 10" id="KW-0131">Cell cycle</keyword>
<comment type="similarity">
    <text evidence="2 10">Belongs to the ABC-4 integral membrane protein family. FtsX subfamily.</text>
</comment>
<dbReference type="PANTHER" id="PTHR47755:SF1">
    <property type="entry name" value="CELL DIVISION PROTEIN FTSX"/>
    <property type="match status" value="1"/>
</dbReference>
<dbReference type="Pfam" id="PF02687">
    <property type="entry name" value="FtsX"/>
    <property type="match status" value="1"/>
</dbReference>
<keyword evidence="4 10" id="KW-1003">Cell membrane</keyword>
<protein>
    <recommendedName>
        <fullName evidence="3 10">Cell division protein FtsX</fullName>
    </recommendedName>
</protein>
<reference evidence="14 15" key="1">
    <citation type="submission" date="2024-02" db="EMBL/GenBank/DDBJ databases">
        <title>A novel Gemmatimonadota bacterium.</title>
        <authorList>
            <person name="Du Z.-J."/>
            <person name="Ye Y.-Q."/>
        </authorList>
    </citation>
    <scope>NUCLEOTIDE SEQUENCE [LARGE SCALE GENOMIC DNA]</scope>
    <source>
        <strain evidence="14 15">DH-20</strain>
    </source>
</reference>
<feature type="domain" description="ABC3 transporter permease C-terminal" evidence="12">
    <location>
        <begin position="174"/>
        <end position="280"/>
    </location>
</feature>
<evidence type="ECO:0000259" key="13">
    <source>
        <dbReference type="Pfam" id="PF18075"/>
    </source>
</evidence>
<evidence type="ECO:0000256" key="1">
    <source>
        <dbReference type="ARBA" id="ARBA00004651"/>
    </source>
</evidence>
<dbReference type="PIRSF" id="PIRSF003097">
    <property type="entry name" value="FtsX"/>
    <property type="match status" value="1"/>
</dbReference>
<dbReference type="Gene3D" id="3.30.70.3040">
    <property type="match status" value="1"/>
</dbReference>
<feature type="transmembrane region" description="Helical" evidence="11">
    <location>
        <begin position="218"/>
        <end position="244"/>
    </location>
</feature>
<evidence type="ECO:0000256" key="5">
    <source>
        <dbReference type="ARBA" id="ARBA00022618"/>
    </source>
</evidence>
<dbReference type="InterPro" id="IPR003838">
    <property type="entry name" value="ABC3_permease_C"/>
</dbReference>
<proteinExistence type="inferred from homology"/>
<evidence type="ECO:0000256" key="10">
    <source>
        <dbReference type="PIRNR" id="PIRNR003097"/>
    </source>
</evidence>
<dbReference type="Proteomes" id="UP001484239">
    <property type="component" value="Unassembled WGS sequence"/>
</dbReference>
<evidence type="ECO:0000256" key="2">
    <source>
        <dbReference type="ARBA" id="ARBA00007379"/>
    </source>
</evidence>
<gene>
    <name evidence="14" type="ORF">WI372_06475</name>
</gene>
<comment type="subcellular location">
    <subcellularLocation>
        <location evidence="1">Cell membrane</location>
        <topology evidence="1">Multi-pass membrane protein</topology>
    </subcellularLocation>
</comment>
<accession>A0ABU9E7Y2</accession>
<evidence type="ECO:0000256" key="6">
    <source>
        <dbReference type="ARBA" id="ARBA00022692"/>
    </source>
</evidence>
<evidence type="ECO:0000259" key="12">
    <source>
        <dbReference type="Pfam" id="PF02687"/>
    </source>
</evidence>